<dbReference type="Proteomes" id="UP001158067">
    <property type="component" value="Unassembled WGS sequence"/>
</dbReference>
<evidence type="ECO:0000313" key="3">
    <source>
        <dbReference type="Proteomes" id="UP001158067"/>
    </source>
</evidence>
<protein>
    <submittedName>
        <fullName evidence="2">Uncharacterized protein</fullName>
    </submittedName>
</protein>
<dbReference type="RefSeq" id="WP_283433043.1">
    <property type="nucleotide sequence ID" value="NZ_CAWLDM010000001.1"/>
</dbReference>
<feature type="transmembrane region" description="Helical" evidence="1">
    <location>
        <begin position="40"/>
        <end position="58"/>
    </location>
</feature>
<organism evidence="2 3">
    <name type="scientific">Neorhodopirellula lusitana</name>
    <dbReference type="NCBI Taxonomy" id="445327"/>
    <lineage>
        <taxon>Bacteria</taxon>
        <taxon>Pseudomonadati</taxon>
        <taxon>Planctomycetota</taxon>
        <taxon>Planctomycetia</taxon>
        <taxon>Pirellulales</taxon>
        <taxon>Pirellulaceae</taxon>
        <taxon>Neorhodopirellula</taxon>
    </lineage>
</organism>
<keyword evidence="1" id="KW-1133">Transmembrane helix</keyword>
<evidence type="ECO:0000256" key="1">
    <source>
        <dbReference type="SAM" id="Phobius"/>
    </source>
</evidence>
<feature type="transmembrane region" description="Helical" evidence="1">
    <location>
        <begin position="12"/>
        <end position="34"/>
    </location>
</feature>
<reference evidence="2 3" key="1">
    <citation type="submission" date="2017-05" db="EMBL/GenBank/DDBJ databases">
        <authorList>
            <person name="Varghese N."/>
            <person name="Submissions S."/>
        </authorList>
    </citation>
    <scope>NUCLEOTIDE SEQUENCE [LARGE SCALE GENOMIC DNA]</scope>
    <source>
        <strain evidence="2 3">DSM 25457</strain>
    </source>
</reference>
<sequence>MNTKWMHHPTHGFRFSLTDGLAIVVCAAATYWGLGQMGSIAWLFPFVLGHFFLFCNVFRIPRRPELVWAGCFLGLATIGLIVEWPITSAMLAALPVTIAVLIYSVRLPTYHGVFSRKN</sequence>
<proteinExistence type="predicted"/>
<keyword evidence="1" id="KW-0472">Membrane</keyword>
<name>A0ABY1Q7T5_9BACT</name>
<feature type="transmembrane region" description="Helical" evidence="1">
    <location>
        <begin position="88"/>
        <end position="107"/>
    </location>
</feature>
<dbReference type="EMBL" id="FXUG01000006">
    <property type="protein sequence ID" value="SMP60002.1"/>
    <property type="molecule type" value="Genomic_DNA"/>
</dbReference>
<keyword evidence="3" id="KW-1185">Reference proteome</keyword>
<keyword evidence="1" id="KW-0812">Transmembrane</keyword>
<feature type="transmembrane region" description="Helical" evidence="1">
    <location>
        <begin position="65"/>
        <end position="82"/>
    </location>
</feature>
<gene>
    <name evidence="2" type="ORF">SAMN06265222_106301</name>
</gene>
<accession>A0ABY1Q7T5</accession>
<comment type="caution">
    <text evidence="2">The sequence shown here is derived from an EMBL/GenBank/DDBJ whole genome shotgun (WGS) entry which is preliminary data.</text>
</comment>
<evidence type="ECO:0000313" key="2">
    <source>
        <dbReference type="EMBL" id="SMP60002.1"/>
    </source>
</evidence>